<evidence type="ECO:0000313" key="2">
    <source>
        <dbReference type="EMBL" id="NHN85177.1"/>
    </source>
</evidence>
<proteinExistence type="predicted"/>
<name>A0ABX0JTG0_9PROT</name>
<dbReference type="Gene3D" id="3.40.50.410">
    <property type="entry name" value="von Willebrand factor, type A domain"/>
    <property type="match status" value="1"/>
</dbReference>
<dbReference type="Proteomes" id="UP000635278">
    <property type="component" value="Unassembled WGS sequence"/>
</dbReference>
<feature type="domain" description="Putative Flp pilus-assembly TadG-like N-terminal" evidence="1">
    <location>
        <begin position="2"/>
        <end position="40"/>
    </location>
</feature>
<protein>
    <recommendedName>
        <fullName evidence="1">Putative Flp pilus-assembly TadG-like N-terminal domain-containing protein</fullName>
    </recommendedName>
</protein>
<dbReference type="InterPro" id="IPR036465">
    <property type="entry name" value="vWFA_dom_sf"/>
</dbReference>
<organism evidence="2 3">
    <name type="scientific">Acetobacter musti</name>
    <dbReference type="NCBI Taxonomy" id="864732"/>
    <lineage>
        <taxon>Bacteria</taxon>
        <taxon>Pseudomonadati</taxon>
        <taxon>Pseudomonadota</taxon>
        <taxon>Alphaproteobacteria</taxon>
        <taxon>Acetobacterales</taxon>
        <taxon>Acetobacteraceae</taxon>
        <taxon>Acetobacter</taxon>
    </lineage>
</organism>
<dbReference type="EMBL" id="WOTB01000013">
    <property type="protein sequence ID" value="NHN85177.1"/>
    <property type="molecule type" value="Genomic_DNA"/>
</dbReference>
<reference evidence="2 3" key="1">
    <citation type="journal article" date="2020" name="Int. J. Syst. Evol. Microbiol.">
        <title>Novel acetic acid bacteria from cider fermentations: Acetobacter conturbans sp. nov. and Acetobacter fallax sp. nov.</title>
        <authorList>
            <person name="Sombolestani A.S."/>
            <person name="Cleenwerck I."/>
            <person name="Cnockaert M."/>
            <person name="Borremans W."/>
            <person name="Wieme A.D."/>
            <person name="De Vuyst L."/>
            <person name="Vandamme P."/>
        </authorList>
    </citation>
    <scope>NUCLEOTIDE SEQUENCE [LARGE SCALE GENOMIC DNA]</scope>
    <source>
        <strain evidence="2 3">LMG 30640</strain>
    </source>
</reference>
<comment type="caution">
    <text evidence="2">The sequence shown here is derived from an EMBL/GenBank/DDBJ whole genome shotgun (WGS) entry which is preliminary data.</text>
</comment>
<evidence type="ECO:0000313" key="3">
    <source>
        <dbReference type="Proteomes" id="UP000635278"/>
    </source>
</evidence>
<evidence type="ECO:0000259" key="1">
    <source>
        <dbReference type="Pfam" id="PF13400"/>
    </source>
</evidence>
<gene>
    <name evidence="2" type="ORF">GOB93_11060</name>
</gene>
<dbReference type="Pfam" id="PF13400">
    <property type="entry name" value="Tad"/>
    <property type="match status" value="1"/>
</dbReference>
<dbReference type="RefSeq" id="WP_173583563.1">
    <property type="nucleotide sequence ID" value="NZ_WOTB01000013.1"/>
</dbReference>
<sequence length="431" mass="44817">MVAVFAILPMLLAVGLAVDYGRAVQMRGKLNGMADAATLATVSPARITESEQQAQTDAETLFRSFASTVSGVTVGSVSVTVSSTDSETATVKRVVTLTYTASVPCLIGGLVGVSSITLSGMSQATGSAPANIDFYLLVDTSPSMAFPATSDGMSAMLTATRGQSSGAGCAFACHQTSTSKTNPGYTALSPATGKYIDNYQVALNLGISLRIDVIRSAVTDLIQTASESGGADAATYRLAISTFDYTFRSLSTVSDNATVLTQAANQIELLPVCTNNSRVCGVSDSDMDTNFTQAFTGEAEILPAVSGGGANSQGDTPQAVLFLLTDGMRDENVSGSRKLGVIPSALCDDLKTNRNIRIAVLYTQYLVDDLESNAWSVTNVVPKLTPTDTIGAALESCASPGLFYQVSTNDDVSAALQTLFRRTLATAHLSQ</sequence>
<dbReference type="InterPro" id="IPR028087">
    <property type="entry name" value="Tad_N"/>
</dbReference>
<accession>A0ABX0JTG0</accession>
<keyword evidence="3" id="KW-1185">Reference proteome</keyword>